<comment type="catalytic activity">
    <reaction evidence="6 9 11">
        <text>alpha-D-glucosamine 1-phosphate = D-glucosamine 6-phosphate</text>
        <dbReference type="Rhea" id="RHEA:23424"/>
        <dbReference type="ChEBI" id="CHEBI:58516"/>
        <dbReference type="ChEBI" id="CHEBI:58725"/>
        <dbReference type="EC" id="5.4.2.10"/>
    </reaction>
</comment>
<feature type="domain" description="Alpha-D-phosphohexomutase C-terminal" evidence="12">
    <location>
        <begin position="379"/>
        <end position="448"/>
    </location>
</feature>
<evidence type="ECO:0000256" key="2">
    <source>
        <dbReference type="ARBA" id="ARBA00022553"/>
    </source>
</evidence>
<feature type="binding site" evidence="9">
    <location>
        <position position="250"/>
    </location>
    <ligand>
        <name>Mg(2+)</name>
        <dbReference type="ChEBI" id="CHEBI:18420"/>
    </ligand>
</feature>
<keyword evidence="3 9" id="KW-0479">Metal-binding</keyword>
<dbReference type="InterPro" id="IPR006352">
    <property type="entry name" value="GlmM_bact"/>
</dbReference>
<accession>A0A2A5SUN3</accession>
<evidence type="ECO:0000256" key="3">
    <source>
        <dbReference type="ARBA" id="ARBA00022723"/>
    </source>
</evidence>
<dbReference type="GO" id="GO:0008966">
    <property type="term" value="F:phosphoglucosamine mutase activity"/>
    <property type="evidence" value="ECO:0007669"/>
    <property type="project" value="UniProtKB-UniRule"/>
</dbReference>
<comment type="similarity">
    <text evidence="1 9 10">Belongs to the phosphohexose mutase family.</text>
</comment>
<sequence length="457" mass="49248">METIKMGKYFGTDGVRGEANVELTPEMAFKLGRFGGYVLSQHELETPKVYVGRDTRISGQMLASSLISGLLSVGIEVYDLGVIATPGVAYLVKKDGASAGVMISASHNPALDNGIKFFGGDGYKLEDEKELEIEALIDAKEDTLPRPSAQGLGMLHDYIEGVRKYQAFLKTTAEGDFEGYNVVLDTANGASYTSARAVFADLKANLTVIGENPDGLNINVKVGSTHPEAMAKKVVETGSDLGLAFDGDADRLIAVDENGEIVDGDKIMFIVGKYLLEQGKLAQDTLVTTVMSNLGFHLALEEAGINSVITAVGDRYVVEEMKKNNYNFGGEQSGHMIFLDYNTTGDGQLSAIQLLKVMRETGKTLSELASEVTIYPQKLVNIRVKDNAAKKSAMDVPAIQKVISEMETSMNGKGRILVRPSGTEPLLRVMAEAPTHEQVDHVVDTIVEVVEAEIGVK</sequence>
<protein>
    <recommendedName>
        <fullName evidence="8 9">Phosphoglucosamine mutase</fullName>
        <ecNumber evidence="7 9">5.4.2.10</ecNumber>
    </recommendedName>
</protein>
<evidence type="ECO:0000256" key="9">
    <source>
        <dbReference type="HAMAP-Rule" id="MF_01554"/>
    </source>
</evidence>
<dbReference type="GO" id="GO:0004615">
    <property type="term" value="F:phosphomannomutase activity"/>
    <property type="evidence" value="ECO:0007669"/>
    <property type="project" value="TreeGrafter"/>
</dbReference>
<comment type="cofactor">
    <cofactor evidence="9">
        <name>Mg(2+)</name>
        <dbReference type="ChEBI" id="CHEBI:18420"/>
    </cofactor>
    <text evidence="9">Binds 1 Mg(2+) ion per subunit.</text>
</comment>
<keyword evidence="2 9" id="KW-0597">Phosphoprotein</keyword>
<reference evidence="16 17" key="1">
    <citation type="submission" date="2014-12" db="EMBL/GenBank/DDBJ databases">
        <title>Draft genome sequences of 10 type strains of Lactococcus.</title>
        <authorList>
            <person name="Sun Z."/>
            <person name="Zhong Z."/>
            <person name="Liu W."/>
            <person name="Zhang W."/>
            <person name="Zhang H."/>
        </authorList>
    </citation>
    <scope>NUCLEOTIDE SEQUENCE [LARGE SCALE GENOMIC DNA]</scope>
    <source>
        <strain evidence="16 17">DSM 21502</strain>
    </source>
</reference>
<dbReference type="Pfam" id="PF02879">
    <property type="entry name" value="PGM_PMM_II"/>
    <property type="match status" value="1"/>
</dbReference>
<feature type="domain" description="Alpha-D-phosphohexomutase alpha/beta/alpha" evidence="14">
    <location>
        <begin position="158"/>
        <end position="259"/>
    </location>
</feature>
<feature type="binding site" description="via phosphate group" evidence="9">
    <location>
        <position position="106"/>
    </location>
    <ligand>
        <name>Mg(2+)</name>
        <dbReference type="ChEBI" id="CHEBI:18420"/>
    </ligand>
</feature>
<evidence type="ECO:0000256" key="6">
    <source>
        <dbReference type="ARBA" id="ARBA00050364"/>
    </source>
</evidence>
<dbReference type="GO" id="GO:0005829">
    <property type="term" value="C:cytosol"/>
    <property type="evidence" value="ECO:0007669"/>
    <property type="project" value="TreeGrafter"/>
</dbReference>
<keyword evidence="5 9" id="KW-0413">Isomerase</keyword>
<comment type="PTM">
    <text evidence="9">Activated by phosphorylation.</text>
</comment>
<feature type="active site" description="Phosphoserine intermediate" evidence="9">
    <location>
        <position position="106"/>
    </location>
</feature>
<dbReference type="PANTHER" id="PTHR42946:SF1">
    <property type="entry name" value="PHOSPHOGLUCOMUTASE (ALPHA-D-GLUCOSE-1,6-BISPHOSPHATE-DEPENDENT)"/>
    <property type="match status" value="1"/>
</dbReference>
<dbReference type="SUPFAM" id="SSF55957">
    <property type="entry name" value="Phosphoglucomutase, C-terminal domain"/>
    <property type="match status" value="1"/>
</dbReference>
<dbReference type="Gene3D" id="3.30.310.50">
    <property type="entry name" value="Alpha-D-phosphohexomutase, C-terminal domain"/>
    <property type="match status" value="1"/>
</dbReference>
<keyword evidence="4 9" id="KW-0460">Magnesium</keyword>
<comment type="function">
    <text evidence="9 11">Catalyzes the conversion of glucosamine-6-phosphate to glucosamine-1-phosphate.</text>
</comment>
<organism evidence="16 17">
    <name type="scientific">Lactococcus cremoris subsp. tructae</name>
    <dbReference type="NCBI Taxonomy" id="542833"/>
    <lineage>
        <taxon>Bacteria</taxon>
        <taxon>Bacillati</taxon>
        <taxon>Bacillota</taxon>
        <taxon>Bacilli</taxon>
        <taxon>Lactobacillales</taxon>
        <taxon>Streptococcaceae</taxon>
        <taxon>Lactococcus</taxon>
    </lineage>
</organism>
<dbReference type="FunFam" id="3.30.310.50:FF:000001">
    <property type="entry name" value="Phosphoglucosamine mutase"/>
    <property type="match status" value="1"/>
</dbReference>
<dbReference type="InterPro" id="IPR005841">
    <property type="entry name" value="Alpha-D-phosphohexomutase_SF"/>
</dbReference>
<evidence type="ECO:0000256" key="8">
    <source>
        <dbReference type="ARBA" id="ARBA00068193"/>
    </source>
</evidence>
<evidence type="ECO:0000259" key="12">
    <source>
        <dbReference type="Pfam" id="PF00408"/>
    </source>
</evidence>
<dbReference type="GO" id="GO:0000287">
    <property type="term" value="F:magnesium ion binding"/>
    <property type="evidence" value="ECO:0007669"/>
    <property type="project" value="UniProtKB-UniRule"/>
</dbReference>
<dbReference type="InterPro" id="IPR005846">
    <property type="entry name" value="A-D-PHexomutase_a/b/a-III"/>
</dbReference>
<evidence type="ECO:0000256" key="1">
    <source>
        <dbReference type="ARBA" id="ARBA00010231"/>
    </source>
</evidence>
<feature type="domain" description="Alpha-D-phosphohexomutase alpha/beta/alpha" evidence="15">
    <location>
        <begin position="263"/>
        <end position="371"/>
    </location>
</feature>
<evidence type="ECO:0000259" key="15">
    <source>
        <dbReference type="Pfam" id="PF02880"/>
    </source>
</evidence>
<dbReference type="InterPro" id="IPR016066">
    <property type="entry name" value="A-D-PHexomutase_CS"/>
</dbReference>
<evidence type="ECO:0000256" key="11">
    <source>
        <dbReference type="RuleBase" id="RU004327"/>
    </source>
</evidence>
<dbReference type="PROSITE" id="PS00710">
    <property type="entry name" value="PGM_PMM"/>
    <property type="match status" value="1"/>
</dbReference>
<feature type="domain" description="Alpha-D-phosphohexomutase alpha/beta/alpha" evidence="13">
    <location>
        <begin position="8"/>
        <end position="141"/>
    </location>
</feature>
<dbReference type="EMBL" id="JXKC01000003">
    <property type="protein sequence ID" value="PCS19581.1"/>
    <property type="molecule type" value="Genomic_DNA"/>
</dbReference>
<evidence type="ECO:0000256" key="10">
    <source>
        <dbReference type="RuleBase" id="RU004326"/>
    </source>
</evidence>
<dbReference type="Gene3D" id="3.40.120.10">
    <property type="entry name" value="Alpha-D-Glucose-1,6-Bisphosphate, subunit A, domain 3"/>
    <property type="match status" value="3"/>
</dbReference>
<dbReference type="Pfam" id="PF02880">
    <property type="entry name" value="PGM_PMM_III"/>
    <property type="match status" value="1"/>
</dbReference>
<evidence type="ECO:0000256" key="7">
    <source>
        <dbReference type="ARBA" id="ARBA00066330"/>
    </source>
</evidence>
<dbReference type="Pfam" id="PF02878">
    <property type="entry name" value="PGM_PMM_I"/>
    <property type="match status" value="1"/>
</dbReference>
<feature type="modified residue" description="Phosphoserine" evidence="9">
    <location>
        <position position="106"/>
    </location>
</feature>
<feature type="binding site" evidence="9">
    <location>
        <position position="248"/>
    </location>
    <ligand>
        <name>Mg(2+)</name>
        <dbReference type="ChEBI" id="CHEBI:18420"/>
    </ligand>
</feature>
<evidence type="ECO:0000259" key="14">
    <source>
        <dbReference type="Pfam" id="PF02879"/>
    </source>
</evidence>
<feature type="binding site" evidence="9">
    <location>
        <position position="246"/>
    </location>
    <ligand>
        <name>Mg(2+)</name>
        <dbReference type="ChEBI" id="CHEBI:18420"/>
    </ligand>
</feature>
<dbReference type="InterPro" id="IPR005844">
    <property type="entry name" value="A-D-PHexomutase_a/b/a-I"/>
</dbReference>
<evidence type="ECO:0000313" key="16">
    <source>
        <dbReference type="EMBL" id="PCS19581.1"/>
    </source>
</evidence>
<dbReference type="InterPro" id="IPR050060">
    <property type="entry name" value="Phosphoglucosamine_mutase"/>
</dbReference>
<evidence type="ECO:0000313" key="17">
    <source>
        <dbReference type="Proteomes" id="UP000218711"/>
    </source>
</evidence>
<dbReference type="CDD" id="cd05802">
    <property type="entry name" value="GlmM"/>
    <property type="match status" value="1"/>
</dbReference>
<dbReference type="InterPro" id="IPR036900">
    <property type="entry name" value="A-D-PHexomutase_C_sf"/>
</dbReference>
<dbReference type="PRINTS" id="PR00509">
    <property type="entry name" value="PGMPMM"/>
</dbReference>
<dbReference type="Proteomes" id="UP000218711">
    <property type="component" value="Unassembled WGS sequence"/>
</dbReference>
<dbReference type="PANTHER" id="PTHR42946">
    <property type="entry name" value="PHOSPHOHEXOSE MUTASE"/>
    <property type="match status" value="1"/>
</dbReference>
<comment type="caution">
    <text evidence="16">The sequence shown here is derived from an EMBL/GenBank/DDBJ whole genome shotgun (WGS) entry which is preliminary data.</text>
</comment>
<gene>
    <name evidence="9" type="primary">glmM</name>
    <name evidence="16" type="ORF">RU92_GL001912</name>
</gene>
<dbReference type="Pfam" id="PF00408">
    <property type="entry name" value="PGM_PMM_IV"/>
    <property type="match status" value="1"/>
</dbReference>
<dbReference type="SUPFAM" id="SSF53738">
    <property type="entry name" value="Phosphoglucomutase, first 3 domains"/>
    <property type="match status" value="3"/>
</dbReference>
<evidence type="ECO:0000259" key="13">
    <source>
        <dbReference type="Pfam" id="PF02878"/>
    </source>
</evidence>
<dbReference type="InterPro" id="IPR005845">
    <property type="entry name" value="A-D-PHexomutase_a/b/a-II"/>
</dbReference>
<dbReference type="InterPro" id="IPR016055">
    <property type="entry name" value="A-D-PHexomutase_a/b/a-I/II/III"/>
</dbReference>
<dbReference type="GO" id="GO:0009252">
    <property type="term" value="P:peptidoglycan biosynthetic process"/>
    <property type="evidence" value="ECO:0007669"/>
    <property type="project" value="TreeGrafter"/>
</dbReference>
<name>A0A2A5SUN3_LACLC</name>
<dbReference type="NCBIfam" id="TIGR01455">
    <property type="entry name" value="glmM"/>
    <property type="match status" value="1"/>
</dbReference>
<dbReference type="GO" id="GO:0005975">
    <property type="term" value="P:carbohydrate metabolic process"/>
    <property type="evidence" value="ECO:0007669"/>
    <property type="project" value="InterPro"/>
</dbReference>
<dbReference type="FunFam" id="3.40.120.10:FF:000002">
    <property type="entry name" value="Phosphoglucosamine mutase"/>
    <property type="match status" value="1"/>
</dbReference>
<dbReference type="AlphaFoldDB" id="A0A2A5SUN3"/>
<dbReference type="GO" id="GO:0006048">
    <property type="term" value="P:UDP-N-acetylglucosamine biosynthetic process"/>
    <property type="evidence" value="ECO:0007669"/>
    <property type="project" value="TreeGrafter"/>
</dbReference>
<evidence type="ECO:0000256" key="5">
    <source>
        <dbReference type="ARBA" id="ARBA00023235"/>
    </source>
</evidence>
<dbReference type="InterPro" id="IPR005843">
    <property type="entry name" value="A-D-PHexomutase_C"/>
</dbReference>
<dbReference type="EC" id="5.4.2.10" evidence="7 9"/>
<dbReference type="HAMAP" id="MF_01554_B">
    <property type="entry name" value="GlmM_B"/>
    <property type="match status" value="1"/>
</dbReference>
<proteinExistence type="inferred from homology"/>
<evidence type="ECO:0000256" key="4">
    <source>
        <dbReference type="ARBA" id="ARBA00022842"/>
    </source>
</evidence>
<dbReference type="FunFam" id="3.40.120.10:FF:000001">
    <property type="entry name" value="Phosphoglucosamine mutase"/>
    <property type="match status" value="1"/>
</dbReference>